<protein>
    <submittedName>
        <fullName evidence="2">MBL fold hydrolase</fullName>
    </submittedName>
</protein>
<keyword evidence="2" id="KW-0378">Hydrolase</keyword>
<feature type="domain" description="ACT" evidence="1">
    <location>
        <begin position="17"/>
        <end position="92"/>
    </location>
</feature>
<dbReference type="GO" id="GO:0016787">
    <property type="term" value="F:hydrolase activity"/>
    <property type="evidence" value="ECO:0007669"/>
    <property type="project" value="UniProtKB-KW"/>
</dbReference>
<organism evidence="2 3">
    <name type="scientific">Methanothermobacter tenebrarum</name>
    <dbReference type="NCBI Taxonomy" id="680118"/>
    <lineage>
        <taxon>Archaea</taxon>
        <taxon>Methanobacteriati</taxon>
        <taxon>Methanobacteriota</taxon>
        <taxon>Methanomada group</taxon>
        <taxon>Methanobacteria</taxon>
        <taxon>Methanobacteriales</taxon>
        <taxon>Methanobacteriaceae</taxon>
        <taxon>Methanothermobacter</taxon>
    </lineage>
</organism>
<dbReference type="InterPro" id="IPR050855">
    <property type="entry name" value="NDM-1-like"/>
</dbReference>
<feature type="domain" description="ACT" evidence="1">
    <location>
        <begin position="97"/>
        <end position="170"/>
    </location>
</feature>
<dbReference type="SUPFAM" id="SSF56281">
    <property type="entry name" value="Metallo-hydrolase/oxidoreductase"/>
    <property type="match status" value="1"/>
</dbReference>
<dbReference type="Proteomes" id="UP000831817">
    <property type="component" value="Chromosome"/>
</dbReference>
<keyword evidence="3" id="KW-1185">Reference proteome</keyword>
<accession>A0ABM7YDU4</accession>
<dbReference type="Pfam" id="PF00753">
    <property type="entry name" value="Lactamase_B"/>
    <property type="match status" value="1"/>
</dbReference>
<dbReference type="SUPFAM" id="SSF55021">
    <property type="entry name" value="ACT-like"/>
    <property type="match status" value="2"/>
</dbReference>
<name>A0ABM7YDU4_9EURY</name>
<dbReference type="InterPro" id="IPR036866">
    <property type="entry name" value="RibonucZ/Hydroxyglut_hydro"/>
</dbReference>
<evidence type="ECO:0000259" key="1">
    <source>
        <dbReference type="PROSITE" id="PS51671"/>
    </source>
</evidence>
<dbReference type="Pfam" id="PF01842">
    <property type="entry name" value="ACT"/>
    <property type="match status" value="2"/>
</dbReference>
<dbReference type="PROSITE" id="PS51671">
    <property type="entry name" value="ACT"/>
    <property type="match status" value="2"/>
</dbReference>
<dbReference type="CDD" id="cd02116">
    <property type="entry name" value="ACT"/>
    <property type="match status" value="1"/>
</dbReference>
<dbReference type="Gene3D" id="3.30.70.260">
    <property type="match status" value="2"/>
</dbReference>
<evidence type="ECO:0000313" key="3">
    <source>
        <dbReference type="Proteomes" id="UP000831817"/>
    </source>
</evidence>
<dbReference type="Gene3D" id="3.60.15.10">
    <property type="entry name" value="Ribonuclease Z/Hydroxyacylglutathione hydrolase-like"/>
    <property type="match status" value="1"/>
</dbReference>
<proteinExistence type="predicted"/>
<dbReference type="PANTHER" id="PTHR42951">
    <property type="entry name" value="METALLO-BETA-LACTAMASE DOMAIN-CONTAINING"/>
    <property type="match status" value="1"/>
</dbReference>
<sequence length="510" mass="58502">MGEFEAWTSDDGLFLYRLRVYVPDRPGSLARIAGYFADHGVNISYFYYNRSEHPNRVIVEGKSRVDVLHYDDLVQEGFFRELFEENLEIMKLDNILKVSVYLENKPGTLADFARVLGEYGVNVTYMAYNELISENKAEMAFYVKDSKQIQELARKLNELGYHYNLEYTGADEEKTNMMIGLNLIERFFLKLRELLDDEEVNKVKELVNTSKRLSDTLIGFNREAGRNLEAGQVLGNILAFAISSRNRVGERFHYRRLPSLPLGKVLLHVFKPPTGGNIYLLEADELVMIDGTYGIYYNDVKKMLKENNIDPSQITRIYLSHADADHAGLSGYFYEEYGTRVFMHPEAKDIIRLENRAAGSKTPLMELNHYFTILVNHFTECKFPKDWQPYKTKKKAKIGAFPTIDQFSVGDLEFKVLESLGGHVPGQVFFLSEEAGVLFSGDYLLYVPSLGDEEKKFLNIPRFLMTSTNANSMLFKEEMEALKEVGEGIDRNGLIVLPGHGDYYPIRLIL</sequence>
<dbReference type="RefSeq" id="WP_248563935.1">
    <property type="nucleotide sequence ID" value="NZ_AP025698.1"/>
</dbReference>
<dbReference type="InterPro" id="IPR002912">
    <property type="entry name" value="ACT_dom"/>
</dbReference>
<gene>
    <name evidence="2" type="ORF">MTTB_09680</name>
</gene>
<dbReference type="PANTHER" id="PTHR42951:SF4">
    <property type="entry name" value="ACYL-COENZYME A THIOESTERASE MBLAC2"/>
    <property type="match status" value="1"/>
</dbReference>
<dbReference type="GeneID" id="71965488"/>
<reference evidence="2 3" key="1">
    <citation type="submission" date="2022-04" db="EMBL/GenBank/DDBJ databases">
        <title>Complete genome of Methanothermobacter tenebrarum strain RMAS.</title>
        <authorList>
            <person name="Nakamura K."/>
            <person name="Oshima K."/>
            <person name="Hattori M."/>
            <person name="Kamagata Y."/>
            <person name="Takamizawa K."/>
        </authorList>
    </citation>
    <scope>NUCLEOTIDE SEQUENCE [LARGE SCALE GENOMIC DNA]</scope>
    <source>
        <strain evidence="2 3">RMAS</strain>
    </source>
</reference>
<dbReference type="EMBL" id="AP025698">
    <property type="protein sequence ID" value="BDH79589.1"/>
    <property type="molecule type" value="Genomic_DNA"/>
</dbReference>
<dbReference type="InterPro" id="IPR045865">
    <property type="entry name" value="ACT-like_dom_sf"/>
</dbReference>
<dbReference type="SMART" id="SM00849">
    <property type="entry name" value="Lactamase_B"/>
    <property type="match status" value="1"/>
</dbReference>
<evidence type="ECO:0000313" key="2">
    <source>
        <dbReference type="EMBL" id="BDH79589.1"/>
    </source>
</evidence>
<dbReference type="InterPro" id="IPR001279">
    <property type="entry name" value="Metallo-B-lactamas"/>
</dbReference>